<dbReference type="InterPro" id="IPR046342">
    <property type="entry name" value="CBS_dom_sf"/>
</dbReference>
<accession>A0A919B5A0</accession>
<comment type="caution">
    <text evidence="4">The sequence shown here is derived from an EMBL/GenBank/DDBJ whole genome shotgun (WGS) entry which is preliminary data.</text>
</comment>
<dbReference type="EMBL" id="BNBD01000006">
    <property type="protein sequence ID" value="GHF50518.1"/>
    <property type="molecule type" value="Genomic_DNA"/>
</dbReference>
<proteinExistence type="predicted"/>
<organism evidence="4 5">
    <name type="scientific">Streptomyces mashuensis</name>
    <dbReference type="NCBI Taxonomy" id="33904"/>
    <lineage>
        <taxon>Bacteria</taxon>
        <taxon>Bacillati</taxon>
        <taxon>Actinomycetota</taxon>
        <taxon>Actinomycetes</taxon>
        <taxon>Kitasatosporales</taxon>
        <taxon>Streptomycetaceae</taxon>
        <taxon>Streptomyces</taxon>
    </lineage>
</organism>
<evidence type="ECO:0000259" key="3">
    <source>
        <dbReference type="PROSITE" id="PS51371"/>
    </source>
</evidence>
<feature type="domain" description="CBS" evidence="3">
    <location>
        <begin position="21"/>
        <end position="78"/>
    </location>
</feature>
<feature type="domain" description="CBS" evidence="3">
    <location>
        <begin position="86"/>
        <end position="143"/>
    </location>
</feature>
<evidence type="ECO:0000256" key="1">
    <source>
        <dbReference type="ARBA" id="ARBA00023122"/>
    </source>
</evidence>
<dbReference type="SMART" id="SM00116">
    <property type="entry name" value="CBS"/>
    <property type="match status" value="2"/>
</dbReference>
<dbReference type="PROSITE" id="PS51371">
    <property type="entry name" value="CBS"/>
    <property type="match status" value="2"/>
</dbReference>
<gene>
    <name evidence="4" type="ORF">GCM10010218_35080</name>
</gene>
<dbReference type="AlphaFoldDB" id="A0A919B5A0"/>
<dbReference type="InterPro" id="IPR000644">
    <property type="entry name" value="CBS_dom"/>
</dbReference>
<sequence>MSEPGASDPKELIMTTAKDIMHPGAQWVTKDDSLLRVAELMKQMDLGALPVADENERLCGIITDRDIVVKCVARGHNVADCRAADICEGTPRWIDANADVEEVLHEMEQHRIKRLPVIEKKRLIGMISEADLAQHLTDDQIAEFAEAVYARP</sequence>
<dbReference type="CDD" id="cd04622">
    <property type="entry name" value="CBS_pair_HRP1_like"/>
    <property type="match status" value="1"/>
</dbReference>
<evidence type="ECO:0000313" key="5">
    <source>
        <dbReference type="Proteomes" id="UP000638313"/>
    </source>
</evidence>
<dbReference type="SUPFAM" id="SSF54631">
    <property type="entry name" value="CBS-domain pair"/>
    <property type="match status" value="1"/>
</dbReference>
<keyword evidence="1 2" id="KW-0129">CBS domain</keyword>
<evidence type="ECO:0000256" key="2">
    <source>
        <dbReference type="PROSITE-ProRule" id="PRU00703"/>
    </source>
</evidence>
<dbReference type="PANTHER" id="PTHR43080:SF2">
    <property type="entry name" value="CBS DOMAIN-CONTAINING PROTEIN"/>
    <property type="match status" value="1"/>
</dbReference>
<dbReference type="InterPro" id="IPR051257">
    <property type="entry name" value="Diverse_CBS-Domain"/>
</dbReference>
<evidence type="ECO:0000313" key="4">
    <source>
        <dbReference type="EMBL" id="GHF50518.1"/>
    </source>
</evidence>
<name>A0A919B5A0_9ACTN</name>
<dbReference type="Gene3D" id="3.10.580.10">
    <property type="entry name" value="CBS-domain"/>
    <property type="match status" value="1"/>
</dbReference>
<dbReference type="Pfam" id="PF00571">
    <property type="entry name" value="CBS"/>
    <property type="match status" value="2"/>
</dbReference>
<dbReference type="Proteomes" id="UP000638313">
    <property type="component" value="Unassembled WGS sequence"/>
</dbReference>
<dbReference type="PANTHER" id="PTHR43080">
    <property type="entry name" value="CBS DOMAIN-CONTAINING PROTEIN CBSX3, MITOCHONDRIAL"/>
    <property type="match status" value="1"/>
</dbReference>
<reference evidence="4" key="1">
    <citation type="journal article" date="2014" name="Int. J. Syst. Evol. Microbiol.">
        <title>Complete genome sequence of Corynebacterium casei LMG S-19264T (=DSM 44701T), isolated from a smear-ripened cheese.</title>
        <authorList>
            <consortium name="US DOE Joint Genome Institute (JGI-PGF)"/>
            <person name="Walter F."/>
            <person name="Albersmeier A."/>
            <person name="Kalinowski J."/>
            <person name="Ruckert C."/>
        </authorList>
    </citation>
    <scope>NUCLEOTIDE SEQUENCE</scope>
    <source>
        <strain evidence="4">JCM 4059</strain>
    </source>
</reference>
<protein>
    <submittedName>
        <fullName evidence="4">Hypoxic response protein 1</fullName>
    </submittedName>
</protein>
<reference evidence="4" key="2">
    <citation type="submission" date="2020-09" db="EMBL/GenBank/DDBJ databases">
        <authorList>
            <person name="Sun Q."/>
            <person name="Ohkuma M."/>
        </authorList>
    </citation>
    <scope>NUCLEOTIDE SEQUENCE</scope>
    <source>
        <strain evidence="4">JCM 4059</strain>
    </source>
</reference>
<keyword evidence="5" id="KW-1185">Reference proteome</keyword>